<dbReference type="SUPFAM" id="SSF48371">
    <property type="entry name" value="ARM repeat"/>
    <property type="match status" value="1"/>
</dbReference>
<gene>
    <name evidence="1" type="ORF">SteCoe_36229</name>
</gene>
<accession>A0A1R2AQI4</accession>
<keyword evidence="2" id="KW-1185">Reference proteome</keyword>
<sequence length="444" mass="51534">MKHYLHDKFAREKFAIELRKKKRRLITDKKRHANGGIEDQKVKDQDMGLEFCEILPEIFRGMIEENNVGVITRNIMFDESMIKLADCLITSLSEDDEGILEASLNILEAVTGFDDCLKYVKNQNVYKKIFRVLELGIERFYPKIVVVFANLCDSSDDIIEVLLKYNYLNKLYMIVFKNAQLSSLVALALQRIVQKASVYKCECYMDDIIKILNLVKVNPINDKIILQTLECLMEKKFDKILWECTLDVIIRKMREKKSIKKIVRIISSLVRYDNLNPQILNQQIINYLAEVFILKEQCGVNILFIASNIAGGSNLDICNLLCSNMRKIVIESINHINLDLRIECSYVFKHISIKGTELQKISMTDENIFKKIALTLGIDLTLDINYLIYIYNCFDCERFVEKILLMYYSSNIHEEVTKLQLSKNKEVSKCAQYVIDKVSMISIG</sequence>
<dbReference type="EMBL" id="MPUH01001630">
    <property type="protein sequence ID" value="OMJ66798.1"/>
    <property type="molecule type" value="Genomic_DNA"/>
</dbReference>
<dbReference type="Gene3D" id="1.25.10.10">
    <property type="entry name" value="Leucine-rich Repeat Variant"/>
    <property type="match status" value="1"/>
</dbReference>
<organism evidence="1 2">
    <name type="scientific">Stentor coeruleus</name>
    <dbReference type="NCBI Taxonomy" id="5963"/>
    <lineage>
        <taxon>Eukaryota</taxon>
        <taxon>Sar</taxon>
        <taxon>Alveolata</taxon>
        <taxon>Ciliophora</taxon>
        <taxon>Postciliodesmatophora</taxon>
        <taxon>Heterotrichea</taxon>
        <taxon>Heterotrichida</taxon>
        <taxon>Stentoridae</taxon>
        <taxon>Stentor</taxon>
    </lineage>
</organism>
<protein>
    <recommendedName>
        <fullName evidence="3">IBB domain-containing protein</fullName>
    </recommendedName>
</protein>
<reference evidence="1 2" key="1">
    <citation type="submission" date="2016-11" db="EMBL/GenBank/DDBJ databases">
        <title>The macronuclear genome of Stentor coeruleus: a giant cell with tiny introns.</title>
        <authorList>
            <person name="Slabodnick M."/>
            <person name="Ruby J.G."/>
            <person name="Reiff S.B."/>
            <person name="Swart E.C."/>
            <person name="Gosai S."/>
            <person name="Prabakaran S."/>
            <person name="Witkowska E."/>
            <person name="Larue G.E."/>
            <person name="Fisher S."/>
            <person name="Freeman R.M."/>
            <person name="Gunawardena J."/>
            <person name="Chu W."/>
            <person name="Stover N.A."/>
            <person name="Gregory B.D."/>
            <person name="Nowacki M."/>
            <person name="Derisi J."/>
            <person name="Roy S.W."/>
            <person name="Marshall W.F."/>
            <person name="Sood P."/>
        </authorList>
    </citation>
    <scope>NUCLEOTIDE SEQUENCE [LARGE SCALE GENOMIC DNA]</scope>
    <source>
        <strain evidence="1">WM001</strain>
    </source>
</reference>
<name>A0A1R2AQI4_9CILI</name>
<dbReference type="AlphaFoldDB" id="A0A1R2AQI4"/>
<dbReference type="Proteomes" id="UP000187209">
    <property type="component" value="Unassembled WGS sequence"/>
</dbReference>
<evidence type="ECO:0008006" key="3">
    <source>
        <dbReference type="Google" id="ProtNLM"/>
    </source>
</evidence>
<dbReference type="InterPro" id="IPR011989">
    <property type="entry name" value="ARM-like"/>
</dbReference>
<evidence type="ECO:0000313" key="2">
    <source>
        <dbReference type="Proteomes" id="UP000187209"/>
    </source>
</evidence>
<dbReference type="InterPro" id="IPR016024">
    <property type="entry name" value="ARM-type_fold"/>
</dbReference>
<proteinExistence type="predicted"/>
<evidence type="ECO:0000313" key="1">
    <source>
        <dbReference type="EMBL" id="OMJ66798.1"/>
    </source>
</evidence>
<comment type="caution">
    <text evidence="1">The sequence shown here is derived from an EMBL/GenBank/DDBJ whole genome shotgun (WGS) entry which is preliminary data.</text>
</comment>